<gene>
    <name evidence="1" type="ORF">DERYTH_LOCUS11276</name>
</gene>
<accession>A0A9N9ECB4</accession>
<evidence type="ECO:0000313" key="1">
    <source>
        <dbReference type="EMBL" id="CAG8671665.1"/>
    </source>
</evidence>
<reference evidence="1" key="1">
    <citation type="submission" date="2021-06" db="EMBL/GenBank/DDBJ databases">
        <authorList>
            <person name="Kallberg Y."/>
            <person name="Tangrot J."/>
            <person name="Rosling A."/>
        </authorList>
    </citation>
    <scope>NUCLEOTIDE SEQUENCE</scope>
    <source>
        <strain evidence="1">MA453B</strain>
    </source>
</reference>
<dbReference type="Proteomes" id="UP000789405">
    <property type="component" value="Unassembled WGS sequence"/>
</dbReference>
<sequence length="83" mass="8908">MLLGFVAGAIIGVAVGVVAVVTGAIVEVVIELLGFGVWVVDVSLLDKCVSDLSFIIEYDFVAWSRGMISLLGLEYDFVVWSRV</sequence>
<organism evidence="1 2">
    <name type="scientific">Dentiscutata erythropus</name>
    <dbReference type="NCBI Taxonomy" id="1348616"/>
    <lineage>
        <taxon>Eukaryota</taxon>
        <taxon>Fungi</taxon>
        <taxon>Fungi incertae sedis</taxon>
        <taxon>Mucoromycota</taxon>
        <taxon>Glomeromycotina</taxon>
        <taxon>Glomeromycetes</taxon>
        <taxon>Diversisporales</taxon>
        <taxon>Gigasporaceae</taxon>
        <taxon>Dentiscutata</taxon>
    </lineage>
</organism>
<dbReference type="EMBL" id="CAJVPY010006912">
    <property type="protein sequence ID" value="CAG8671665.1"/>
    <property type="molecule type" value="Genomic_DNA"/>
</dbReference>
<name>A0A9N9ECB4_9GLOM</name>
<keyword evidence="2" id="KW-1185">Reference proteome</keyword>
<protein>
    <submittedName>
        <fullName evidence="1">16007_t:CDS:1</fullName>
    </submittedName>
</protein>
<evidence type="ECO:0000313" key="2">
    <source>
        <dbReference type="Proteomes" id="UP000789405"/>
    </source>
</evidence>
<proteinExistence type="predicted"/>
<comment type="caution">
    <text evidence="1">The sequence shown here is derived from an EMBL/GenBank/DDBJ whole genome shotgun (WGS) entry which is preliminary data.</text>
</comment>
<dbReference type="AlphaFoldDB" id="A0A9N9ECB4"/>